<evidence type="ECO:0000313" key="2">
    <source>
        <dbReference type="Proteomes" id="UP000777482"/>
    </source>
</evidence>
<comment type="caution">
    <text evidence="1">The sequence shown here is derived from an EMBL/GenBank/DDBJ whole genome shotgun (WGS) entry which is preliminary data.</text>
</comment>
<dbReference type="AlphaFoldDB" id="A0A9P6W099"/>
<name>A0A9P6W099_RHOMI</name>
<keyword evidence="2" id="KW-1185">Reference proteome</keyword>
<dbReference type="OrthoDB" id="10676237at2759"/>
<dbReference type="EMBL" id="PUHQ01000062">
    <property type="protein sequence ID" value="KAG0658763.1"/>
    <property type="molecule type" value="Genomic_DNA"/>
</dbReference>
<dbReference type="Proteomes" id="UP000777482">
    <property type="component" value="Unassembled WGS sequence"/>
</dbReference>
<organism evidence="1 2">
    <name type="scientific">Rhodotorula mucilaginosa</name>
    <name type="common">Yeast</name>
    <name type="synonym">Rhodotorula rubra</name>
    <dbReference type="NCBI Taxonomy" id="5537"/>
    <lineage>
        <taxon>Eukaryota</taxon>
        <taxon>Fungi</taxon>
        <taxon>Dikarya</taxon>
        <taxon>Basidiomycota</taxon>
        <taxon>Pucciniomycotina</taxon>
        <taxon>Microbotryomycetes</taxon>
        <taxon>Sporidiobolales</taxon>
        <taxon>Sporidiobolaceae</taxon>
        <taxon>Rhodotorula</taxon>
    </lineage>
</organism>
<evidence type="ECO:0000313" key="1">
    <source>
        <dbReference type="EMBL" id="KAG0658763.1"/>
    </source>
</evidence>
<sequence length="502" mass="56575">MHADLAAPEQDAIKPTLTSLPTEIKIRIARICRDQDHAARDTFNEAANRFDTETSRGVSAYDDGDEAPSRYISTVGSLFCLSREWHAIAAPIRFRRLHLSHLVDPVFPYAIGPRYGHVVHEIYLDMYDDTGSLRNLMSALPYLSNLKEARLPSVDELARRMGDEVGFDWTNALQLPAEAAFARVIGIAQQVEIPASAYYDTLKLCRGANLRSLRVGVPPLARRDQLMSALAACPALTELRIHFEARASMPFFLNKNFQQSKASPPPSTIRRLTILAYGARPELFDFIGLFSPSLTFLRIMFLSEGGNGDASSRGSGGFPPSTTFPQLEELELNGCDKHISTCLASATINVMPALKTFLYDSWDYYDKLVLQYLRDPGLHAFAKARSHIFPPVDIRIHMEQLDNPGIYTGWVPADAEIPFRRRITYGESWPRNLRFVHPDYTRTAASDHPDCQTTSLRDKVEERLQWTRRLADQAKVTGDGVQLMRILEALQECEWLQVENMS</sequence>
<protein>
    <submittedName>
        <fullName evidence="1">Uncharacterized protein</fullName>
    </submittedName>
</protein>
<reference evidence="1 2" key="1">
    <citation type="submission" date="2020-11" db="EMBL/GenBank/DDBJ databases">
        <title>Kefir isolates.</title>
        <authorList>
            <person name="Marcisauskas S."/>
            <person name="Kim Y."/>
            <person name="Blasche S."/>
        </authorList>
    </citation>
    <scope>NUCLEOTIDE SEQUENCE [LARGE SCALE GENOMIC DNA]</scope>
    <source>
        <strain evidence="1 2">KR</strain>
    </source>
</reference>
<accession>A0A9P6W099</accession>
<gene>
    <name evidence="1" type="ORF">C6P46_005628</name>
</gene>
<proteinExistence type="predicted"/>